<comment type="caution">
    <text evidence="1">The sequence shown here is derived from an EMBL/GenBank/DDBJ whole genome shotgun (WGS) entry which is preliminary data.</text>
</comment>
<gene>
    <name evidence="1" type="ORF">D5281_11560</name>
</gene>
<dbReference type="RefSeq" id="WP_160560341.1">
    <property type="nucleotide sequence ID" value="NZ_QZDT01000017.1"/>
</dbReference>
<sequence>MIKRKREQPVGEEVRKTKAEERVREIQACCDTIKRLAGKIINFDDMNIQYDINIHIEPKQLPVIEVKTLLVSKEMLEAVQDNE</sequence>
<dbReference type="Proteomes" id="UP001154420">
    <property type="component" value="Unassembled WGS sequence"/>
</dbReference>
<name>A0A9X5BFR3_9FIRM</name>
<keyword evidence="2" id="KW-1185">Reference proteome</keyword>
<organism evidence="1 2">
    <name type="scientific">Parablautia muri</name>
    <dbReference type="NCBI Taxonomy" id="2320879"/>
    <lineage>
        <taxon>Bacteria</taxon>
        <taxon>Bacillati</taxon>
        <taxon>Bacillota</taxon>
        <taxon>Clostridia</taxon>
        <taxon>Lachnospirales</taxon>
        <taxon>Lachnospiraceae</taxon>
        <taxon>Parablautia</taxon>
    </lineage>
</organism>
<evidence type="ECO:0000313" key="2">
    <source>
        <dbReference type="Proteomes" id="UP001154420"/>
    </source>
</evidence>
<protein>
    <submittedName>
        <fullName evidence="1">Uncharacterized protein</fullName>
    </submittedName>
</protein>
<accession>A0A9X5BFR3</accession>
<reference evidence="1" key="1">
    <citation type="submission" date="2018-09" db="EMBL/GenBank/DDBJ databases">
        <title>Murine metabolic-syndrome-specific gut microbial biobank.</title>
        <authorList>
            <person name="Liu C."/>
        </authorList>
    </citation>
    <scope>NUCLEOTIDE SEQUENCE</scope>
    <source>
        <strain evidence="1">D42-62</strain>
    </source>
</reference>
<evidence type="ECO:0000313" key="1">
    <source>
        <dbReference type="EMBL" id="NBJ93214.1"/>
    </source>
</evidence>
<dbReference type="AlphaFoldDB" id="A0A9X5BFR3"/>
<dbReference type="EMBL" id="QZDT01000017">
    <property type="protein sequence ID" value="NBJ93214.1"/>
    <property type="molecule type" value="Genomic_DNA"/>
</dbReference>
<proteinExistence type="predicted"/>